<feature type="compositionally biased region" description="Basic and acidic residues" evidence="1">
    <location>
        <begin position="217"/>
        <end position="227"/>
    </location>
</feature>
<evidence type="ECO:0000313" key="3">
    <source>
        <dbReference type="Proteomes" id="UP000184267"/>
    </source>
</evidence>
<protein>
    <submittedName>
        <fullName evidence="2">Uncharacterized protein</fullName>
    </submittedName>
</protein>
<dbReference type="STRING" id="154538.A0A1M2VZS4"/>
<feature type="region of interest" description="Disordered" evidence="1">
    <location>
        <begin position="28"/>
        <end position="57"/>
    </location>
</feature>
<comment type="caution">
    <text evidence="2">The sequence shown here is derived from an EMBL/GenBank/DDBJ whole genome shotgun (WGS) entry which is preliminary data.</text>
</comment>
<reference evidence="2 3" key="1">
    <citation type="submission" date="2016-10" db="EMBL/GenBank/DDBJ databases">
        <title>Genome sequence of the basidiomycete white-rot fungus Trametes pubescens.</title>
        <authorList>
            <person name="Makela M.R."/>
            <person name="Granchi Z."/>
            <person name="Peng M."/>
            <person name="De Vries R.P."/>
            <person name="Grigoriev I."/>
            <person name="Riley R."/>
            <person name="Hilden K."/>
        </authorList>
    </citation>
    <scope>NUCLEOTIDE SEQUENCE [LARGE SCALE GENOMIC DNA]</scope>
    <source>
        <strain evidence="2 3">FBCC735</strain>
    </source>
</reference>
<dbReference type="EMBL" id="MNAD01000427">
    <property type="protein sequence ID" value="OJT13119.1"/>
    <property type="molecule type" value="Genomic_DNA"/>
</dbReference>
<feature type="region of interest" description="Disordered" evidence="1">
    <location>
        <begin position="92"/>
        <end position="127"/>
    </location>
</feature>
<dbReference type="OrthoDB" id="3266879at2759"/>
<dbReference type="Proteomes" id="UP000184267">
    <property type="component" value="Unassembled WGS sequence"/>
</dbReference>
<sequence>MSSAILRTQTLRASARVAPAAARVARVHPRTYATIPDPTNPTDGPKPNDVPKPSGGGSNTLLIATAVAAAAAGGYYYYSQSEDPHAQRIADQERVKQKANELREAGKATAHDAVREGEQKYDQTKAAGKDKLASARAQAAATADDAKNTAVRQYEQAKGAVSDAAHKVEHKYEDAVQKTKAEAQSWNQWVWSWFGYGKNKAEDAKREGAQKVVDGAQKVEKEAGKHT</sequence>
<dbReference type="OMA" id="KVEHKYE"/>
<dbReference type="AlphaFoldDB" id="A0A1M2VZS4"/>
<gene>
    <name evidence="2" type="ORF">TRAPUB_10345</name>
</gene>
<evidence type="ECO:0000256" key="1">
    <source>
        <dbReference type="SAM" id="MobiDB-lite"/>
    </source>
</evidence>
<proteinExistence type="predicted"/>
<keyword evidence="3" id="KW-1185">Reference proteome</keyword>
<evidence type="ECO:0000313" key="2">
    <source>
        <dbReference type="EMBL" id="OJT13119.1"/>
    </source>
</evidence>
<name>A0A1M2VZS4_TRAPU</name>
<feature type="region of interest" description="Disordered" evidence="1">
    <location>
        <begin position="203"/>
        <end position="227"/>
    </location>
</feature>
<accession>A0A1M2VZS4</accession>
<organism evidence="2 3">
    <name type="scientific">Trametes pubescens</name>
    <name type="common">White-rot fungus</name>
    <dbReference type="NCBI Taxonomy" id="154538"/>
    <lineage>
        <taxon>Eukaryota</taxon>
        <taxon>Fungi</taxon>
        <taxon>Dikarya</taxon>
        <taxon>Basidiomycota</taxon>
        <taxon>Agaricomycotina</taxon>
        <taxon>Agaricomycetes</taxon>
        <taxon>Polyporales</taxon>
        <taxon>Polyporaceae</taxon>
        <taxon>Trametes</taxon>
    </lineage>
</organism>